<keyword evidence="1" id="KW-1133">Transmembrane helix</keyword>
<dbReference type="EMBL" id="LNXW01000013">
    <property type="protein sequence ID" value="KTC80188.1"/>
    <property type="molecule type" value="Genomic_DNA"/>
</dbReference>
<evidence type="ECO:0000313" key="3">
    <source>
        <dbReference type="EMBL" id="KTC80188.1"/>
    </source>
</evidence>
<evidence type="ECO:0000259" key="2">
    <source>
        <dbReference type="PROSITE" id="PS51857"/>
    </source>
</evidence>
<dbReference type="STRING" id="28084.Lche_2208"/>
<evidence type="ECO:0000313" key="4">
    <source>
        <dbReference type="EMBL" id="VEB38643.1"/>
    </source>
</evidence>
<dbReference type="PATRIC" id="fig|28084.5.peg.2393"/>
<dbReference type="PROSITE" id="PS51857">
    <property type="entry name" value="CSD_2"/>
    <property type="match status" value="1"/>
</dbReference>
<evidence type="ECO:0000313" key="6">
    <source>
        <dbReference type="Proteomes" id="UP000277577"/>
    </source>
</evidence>
<dbReference type="EMBL" id="LR134173">
    <property type="protein sequence ID" value="VEB38643.1"/>
    <property type="molecule type" value="Genomic_DNA"/>
</dbReference>
<protein>
    <submittedName>
        <fullName evidence="3">Stress protein, member of the CspA-family</fullName>
    </submittedName>
</protein>
<dbReference type="Pfam" id="PF00313">
    <property type="entry name" value="CSD"/>
    <property type="match status" value="1"/>
</dbReference>
<proteinExistence type="predicted"/>
<sequence length="120" mass="12980">MEESGKGIGTGLVSTAIHYPHLNIVACLIILLMGVLAIFNLPKDFCLQPICPPCKSFPHTQVCQSESKGFGLIENNGKDYFAHFSTIQSTDFKTLSQGSSVLFKAVKGQKGPHAEDVEIV</sequence>
<dbReference type="Proteomes" id="UP000277577">
    <property type="component" value="Chromosome"/>
</dbReference>
<reference evidence="3 5" key="1">
    <citation type="submission" date="2015-11" db="EMBL/GenBank/DDBJ databases">
        <title>Genomic analysis of 38 Legionella species identifies large and diverse effector repertoires.</title>
        <authorList>
            <person name="Burstein D."/>
            <person name="Amaro F."/>
            <person name="Zusman T."/>
            <person name="Lifshitz Z."/>
            <person name="Cohen O."/>
            <person name="Gilbert J.A."/>
            <person name="Pupko T."/>
            <person name="Shuman H.A."/>
            <person name="Segal G."/>
        </authorList>
    </citation>
    <scope>NUCLEOTIDE SEQUENCE [LARGE SCALE GENOMIC DNA]</scope>
    <source>
        <strain evidence="3 5">ORW</strain>
    </source>
</reference>
<evidence type="ECO:0000256" key="1">
    <source>
        <dbReference type="SAM" id="Phobius"/>
    </source>
</evidence>
<organism evidence="3 5">
    <name type="scientific">Legionella cherrii</name>
    <dbReference type="NCBI Taxonomy" id="28084"/>
    <lineage>
        <taxon>Bacteria</taxon>
        <taxon>Pseudomonadati</taxon>
        <taxon>Pseudomonadota</taxon>
        <taxon>Gammaproteobacteria</taxon>
        <taxon>Legionellales</taxon>
        <taxon>Legionellaceae</taxon>
        <taxon>Legionella</taxon>
    </lineage>
</organism>
<dbReference type="GO" id="GO:0003676">
    <property type="term" value="F:nucleic acid binding"/>
    <property type="evidence" value="ECO:0007669"/>
    <property type="project" value="InterPro"/>
</dbReference>
<dbReference type="AlphaFoldDB" id="A0A0W0S9A6"/>
<dbReference type="Gene3D" id="2.40.50.140">
    <property type="entry name" value="Nucleic acid-binding proteins"/>
    <property type="match status" value="1"/>
</dbReference>
<gene>
    <name evidence="3" type="primary">cspC_1</name>
    <name evidence="4" type="synonym">cspC_2</name>
    <name evidence="3" type="ORF">Lche_2208</name>
    <name evidence="4" type="ORF">NCTC11976_02841</name>
</gene>
<accession>A0A0W0S9A6</accession>
<keyword evidence="1" id="KW-0472">Membrane</keyword>
<keyword evidence="1" id="KW-0812">Transmembrane</keyword>
<dbReference type="InterPro" id="IPR002059">
    <property type="entry name" value="CSP_DNA-bd"/>
</dbReference>
<reference evidence="4 6" key="2">
    <citation type="submission" date="2018-12" db="EMBL/GenBank/DDBJ databases">
        <authorList>
            <consortium name="Pathogen Informatics"/>
        </authorList>
    </citation>
    <scope>NUCLEOTIDE SEQUENCE [LARGE SCALE GENOMIC DNA]</scope>
    <source>
        <strain evidence="4 6">NCTC11976</strain>
    </source>
</reference>
<name>A0A0W0S9A6_9GAMM</name>
<feature type="transmembrane region" description="Helical" evidence="1">
    <location>
        <begin position="20"/>
        <end position="39"/>
    </location>
</feature>
<dbReference type="GO" id="GO:0005829">
    <property type="term" value="C:cytosol"/>
    <property type="evidence" value="ECO:0007669"/>
    <property type="project" value="UniProtKB-ARBA"/>
</dbReference>
<dbReference type="SMART" id="SM00357">
    <property type="entry name" value="CSP"/>
    <property type="match status" value="1"/>
</dbReference>
<dbReference type="SUPFAM" id="SSF50249">
    <property type="entry name" value="Nucleic acid-binding proteins"/>
    <property type="match status" value="1"/>
</dbReference>
<dbReference type="InterPro" id="IPR011129">
    <property type="entry name" value="CSD"/>
</dbReference>
<dbReference type="InterPro" id="IPR012340">
    <property type="entry name" value="NA-bd_OB-fold"/>
</dbReference>
<dbReference type="Proteomes" id="UP000054921">
    <property type="component" value="Unassembled WGS sequence"/>
</dbReference>
<keyword evidence="6" id="KW-1185">Reference proteome</keyword>
<evidence type="ECO:0000313" key="5">
    <source>
        <dbReference type="Proteomes" id="UP000054921"/>
    </source>
</evidence>
<feature type="domain" description="CSD" evidence="2">
    <location>
        <begin position="56"/>
        <end position="119"/>
    </location>
</feature>